<sequence>MREQHPLIDLDLRPGRYGTAAVAELFDNESDLALTRFAEPPLGVASRSVARDRCVVAVPVRHRLADAGEVRIADFRDEPFVASPESFGSVVRATLVERCQAAGFAPRFAQPAPDSWTATALVSAGSACTSRRPARSCTSRSTASACARSPTRCPRSTCTSFGAATTTHLSYAGSCGPRRRYFPDTDAASAIVGRQVVLDLDRPIVGTMGRGRPARRCRRRS</sequence>
<reference evidence="6 7" key="1">
    <citation type="submission" date="2020-11" db="EMBL/GenBank/DDBJ databases">
        <title>Pseudonocardia abyssalis sp. nov. and Pseudonocardia oceani sp. nov., description and phylogenomic analysis of two novel actinomycetes isolated from the deep Southern Ocean.</title>
        <authorList>
            <person name="Parra J."/>
        </authorList>
    </citation>
    <scope>NUCLEOTIDE SEQUENCE [LARGE SCALE GENOMIC DNA]</scope>
    <source>
        <strain evidence="6 7">KRD-168</strain>
    </source>
</reference>
<evidence type="ECO:0000313" key="7">
    <source>
        <dbReference type="Proteomes" id="UP000694287"/>
    </source>
</evidence>
<evidence type="ECO:0000256" key="1">
    <source>
        <dbReference type="ARBA" id="ARBA00009437"/>
    </source>
</evidence>
<accession>A0ABS6V1L2</accession>
<protein>
    <submittedName>
        <fullName evidence="6">LysR family substrate-binding domain-containing protein</fullName>
    </submittedName>
</protein>
<dbReference type="InterPro" id="IPR005119">
    <property type="entry name" value="LysR_subst-bd"/>
</dbReference>
<dbReference type="CDD" id="cd08414">
    <property type="entry name" value="PBP2_LTTR_aromatics_like"/>
    <property type="match status" value="1"/>
</dbReference>
<dbReference type="Pfam" id="PF03466">
    <property type="entry name" value="LysR_substrate"/>
    <property type="match status" value="1"/>
</dbReference>
<evidence type="ECO:0000256" key="3">
    <source>
        <dbReference type="ARBA" id="ARBA00023125"/>
    </source>
</evidence>
<proteinExistence type="inferred from homology"/>
<keyword evidence="2" id="KW-0805">Transcription regulation</keyword>
<feature type="domain" description="LysR substrate-binding" evidence="5">
    <location>
        <begin position="2"/>
        <end position="126"/>
    </location>
</feature>
<keyword evidence="7" id="KW-1185">Reference proteome</keyword>
<evidence type="ECO:0000259" key="5">
    <source>
        <dbReference type="Pfam" id="PF03466"/>
    </source>
</evidence>
<evidence type="ECO:0000256" key="2">
    <source>
        <dbReference type="ARBA" id="ARBA00023015"/>
    </source>
</evidence>
<keyword evidence="3" id="KW-0238">DNA-binding</keyword>
<dbReference type="PANTHER" id="PTHR30346">
    <property type="entry name" value="TRANSCRIPTIONAL DUAL REGULATOR HCAR-RELATED"/>
    <property type="match status" value="1"/>
</dbReference>
<dbReference type="PANTHER" id="PTHR30346:SF28">
    <property type="entry name" value="HTH-TYPE TRANSCRIPTIONAL REGULATOR CYNR"/>
    <property type="match status" value="1"/>
</dbReference>
<gene>
    <name evidence="6" type="ORF">I4I81_29710</name>
</gene>
<keyword evidence="4" id="KW-0804">Transcription</keyword>
<comment type="caution">
    <text evidence="6">The sequence shown here is derived from an EMBL/GenBank/DDBJ whole genome shotgun (WGS) entry which is preliminary data.</text>
</comment>
<evidence type="ECO:0000313" key="6">
    <source>
        <dbReference type="EMBL" id="MBW0138409.1"/>
    </source>
</evidence>
<evidence type="ECO:0000256" key="4">
    <source>
        <dbReference type="ARBA" id="ARBA00023163"/>
    </source>
</evidence>
<dbReference type="EMBL" id="JADQDK010000001">
    <property type="protein sequence ID" value="MBW0138409.1"/>
    <property type="molecule type" value="Genomic_DNA"/>
</dbReference>
<organism evidence="6 7">
    <name type="scientific">Pseudonocardia abyssalis</name>
    <dbReference type="NCBI Taxonomy" id="2792008"/>
    <lineage>
        <taxon>Bacteria</taxon>
        <taxon>Bacillati</taxon>
        <taxon>Actinomycetota</taxon>
        <taxon>Actinomycetes</taxon>
        <taxon>Pseudonocardiales</taxon>
        <taxon>Pseudonocardiaceae</taxon>
        <taxon>Pseudonocardia</taxon>
    </lineage>
</organism>
<dbReference type="Proteomes" id="UP000694287">
    <property type="component" value="Unassembled WGS sequence"/>
</dbReference>
<name>A0ABS6V1L2_9PSEU</name>
<comment type="similarity">
    <text evidence="1">Belongs to the LysR transcriptional regulatory family.</text>
</comment>